<dbReference type="GO" id="GO:0004802">
    <property type="term" value="F:transketolase activity"/>
    <property type="evidence" value="ECO:0007669"/>
    <property type="project" value="UniProtKB-EC"/>
</dbReference>
<keyword evidence="9" id="KW-0786">Thiamine pyrophosphate</keyword>
<comment type="caution">
    <text evidence="11">The sequence shown here is derived from an EMBL/GenBank/DDBJ whole genome shotgun (WGS) entry which is preliminary data.</text>
</comment>
<dbReference type="Pfam" id="PF02779">
    <property type="entry name" value="Transket_pyr"/>
    <property type="match status" value="1"/>
</dbReference>
<dbReference type="PROSITE" id="PS00801">
    <property type="entry name" value="TRANSKETOLASE_1"/>
    <property type="match status" value="1"/>
</dbReference>
<dbReference type="EC" id="2.2.1.1" evidence="11"/>
<evidence type="ECO:0000256" key="1">
    <source>
        <dbReference type="ARBA" id="ARBA00001936"/>
    </source>
</evidence>
<dbReference type="Pfam" id="PF00456">
    <property type="entry name" value="Transketolase_N"/>
    <property type="match status" value="1"/>
</dbReference>
<evidence type="ECO:0000256" key="7">
    <source>
        <dbReference type="ARBA" id="ARBA00022723"/>
    </source>
</evidence>
<dbReference type="InterPro" id="IPR009014">
    <property type="entry name" value="Transketo_C/PFOR_II"/>
</dbReference>
<protein>
    <submittedName>
        <fullName evidence="11">Transketolase</fullName>
        <ecNumber evidence="11">2.2.1.1</ecNumber>
    </submittedName>
</protein>
<dbReference type="SUPFAM" id="SSF52518">
    <property type="entry name" value="Thiamin diphosphate-binding fold (THDP-binding)"/>
    <property type="match status" value="2"/>
</dbReference>
<dbReference type="SMART" id="SM00861">
    <property type="entry name" value="Transket_pyr"/>
    <property type="match status" value="1"/>
</dbReference>
<comment type="cofactor">
    <cofactor evidence="2">
        <name>Mg(2+)</name>
        <dbReference type="ChEBI" id="CHEBI:18420"/>
    </cofactor>
</comment>
<proteinExistence type="inferred from homology"/>
<keyword evidence="6 11" id="KW-0808">Transferase</keyword>
<keyword evidence="7" id="KW-0479">Metal-binding</keyword>
<dbReference type="InterPro" id="IPR029061">
    <property type="entry name" value="THDP-binding"/>
</dbReference>
<comment type="similarity">
    <text evidence="4">Belongs to the transketolase family.</text>
</comment>
<dbReference type="InterPro" id="IPR051157">
    <property type="entry name" value="PDH/Transketolase"/>
</dbReference>
<evidence type="ECO:0000256" key="4">
    <source>
        <dbReference type="ARBA" id="ARBA00007131"/>
    </source>
</evidence>
<name>A0A7V0QQJ4_UNCAE</name>
<dbReference type="Pfam" id="PF02780">
    <property type="entry name" value="Transketolase_C"/>
    <property type="match status" value="1"/>
</dbReference>
<evidence type="ECO:0000256" key="3">
    <source>
        <dbReference type="ARBA" id="ARBA00001964"/>
    </source>
</evidence>
<sequence length="643" mass="71523">MRWGFEEEKLDQQKIDYLKDLSKIARGDILKMTTVANSGHPGGSMSSIDIYLTLWSCARVWPDDPYNPDRDRIVVSHGHTSPGVYATLGRLGFFDVDSAIAHFRRAGSMFEGHIERDIPGVEWSTGNLGQGLSAGCGFALAARLLEKKFHTFVVMSDGEQSKGQVEEARRFAKKYKLSNLTVIIDYNLLQLSGPLDEIMPQNIKEDYLSEDWEVLEIDGHDHQAIYQALRKAVKNDNSPVVILARTVMGKGVSFMEDRYQYHGKPLKVEECKRALEELGLEDDLDKYFNLRNSTPPPRSAIQRPEDKVDLITGNPVNYGKEKKVANRNAFGKALQDIGSLNKGEKGKTPIAVFDCDLLGSVKTDGFAKACPEWFFEGGIQEHNTATVAGALSTQGVVVFFSDFGVFGVDETYNQHRLNDINHTNLKLVCTHNGIDVGQDGKTHQCIDYAGVINNLYGYRIIVPADANQTDRVIRYISVNPGNFFVGVGRSSLPIILSERGDPIFGEGYEFTYGKADLIREGDQATIISAGSFLYRAIQAWEILKERGYSVRVLNISCWSDLDFEAIKQAAETGIVVTYEDHNVRTGLGTIVGSFLMENSLFPRFRKLGIKRYAGSGLPDELLKMEGLDVDSLVNTVIELIENG</sequence>
<evidence type="ECO:0000313" key="11">
    <source>
        <dbReference type="EMBL" id="HDN84841.1"/>
    </source>
</evidence>
<gene>
    <name evidence="11" type="ORF">ENG47_03685</name>
</gene>
<evidence type="ECO:0000256" key="9">
    <source>
        <dbReference type="ARBA" id="ARBA00023052"/>
    </source>
</evidence>
<dbReference type="Proteomes" id="UP000885660">
    <property type="component" value="Unassembled WGS sequence"/>
</dbReference>
<dbReference type="AlphaFoldDB" id="A0A7V0QQJ4"/>
<evidence type="ECO:0000259" key="10">
    <source>
        <dbReference type="SMART" id="SM00861"/>
    </source>
</evidence>
<dbReference type="PANTHER" id="PTHR43825:SF1">
    <property type="entry name" value="TRANSKETOLASE-LIKE PYRIMIDINE-BINDING DOMAIN-CONTAINING PROTEIN"/>
    <property type="match status" value="1"/>
</dbReference>
<dbReference type="CDD" id="cd02012">
    <property type="entry name" value="TPP_TK"/>
    <property type="match status" value="1"/>
</dbReference>
<dbReference type="InterPro" id="IPR005474">
    <property type="entry name" value="Transketolase_N"/>
</dbReference>
<reference evidence="11" key="1">
    <citation type="journal article" date="2020" name="mSystems">
        <title>Genome- and Community-Level Interaction Insights into Carbon Utilization and Element Cycling Functions of Hydrothermarchaeota in Hydrothermal Sediment.</title>
        <authorList>
            <person name="Zhou Z."/>
            <person name="Liu Y."/>
            <person name="Xu W."/>
            <person name="Pan J."/>
            <person name="Luo Z.H."/>
            <person name="Li M."/>
        </authorList>
    </citation>
    <scope>NUCLEOTIDE SEQUENCE [LARGE SCALE GENOMIC DNA]</scope>
    <source>
        <strain evidence="11">HyVt-219</strain>
    </source>
</reference>
<evidence type="ECO:0000256" key="5">
    <source>
        <dbReference type="ARBA" id="ARBA00011738"/>
    </source>
</evidence>
<organism evidence="11">
    <name type="scientific">Aerophobetes bacterium</name>
    <dbReference type="NCBI Taxonomy" id="2030807"/>
    <lineage>
        <taxon>Bacteria</taxon>
        <taxon>Candidatus Aerophobota</taxon>
    </lineage>
</organism>
<evidence type="ECO:0000256" key="8">
    <source>
        <dbReference type="ARBA" id="ARBA00022842"/>
    </source>
</evidence>
<dbReference type="GO" id="GO:0005737">
    <property type="term" value="C:cytoplasm"/>
    <property type="evidence" value="ECO:0007669"/>
    <property type="project" value="UniProtKB-ARBA"/>
</dbReference>
<comment type="cofactor">
    <cofactor evidence="1">
        <name>Mn(2+)</name>
        <dbReference type="ChEBI" id="CHEBI:29035"/>
    </cofactor>
</comment>
<dbReference type="FunFam" id="3.40.50.970:FF:000129">
    <property type="entry name" value="Transketolase"/>
    <property type="match status" value="1"/>
</dbReference>
<keyword evidence="8" id="KW-0460">Magnesium</keyword>
<dbReference type="Gene3D" id="3.40.50.920">
    <property type="match status" value="1"/>
</dbReference>
<dbReference type="GO" id="GO:0046872">
    <property type="term" value="F:metal ion binding"/>
    <property type="evidence" value="ECO:0007669"/>
    <property type="project" value="UniProtKB-KW"/>
</dbReference>
<feature type="domain" description="Transketolase-like pyrimidine-binding" evidence="10">
    <location>
        <begin position="324"/>
        <end position="494"/>
    </location>
</feature>
<dbReference type="InterPro" id="IPR033248">
    <property type="entry name" value="Transketolase_C"/>
</dbReference>
<dbReference type="SUPFAM" id="SSF52922">
    <property type="entry name" value="TK C-terminal domain-like"/>
    <property type="match status" value="1"/>
</dbReference>
<dbReference type="PANTHER" id="PTHR43825">
    <property type="entry name" value="PYRUVATE DEHYDROGENASE E1 COMPONENT"/>
    <property type="match status" value="1"/>
</dbReference>
<dbReference type="EMBL" id="DRBC01000218">
    <property type="protein sequence ID" value="HDN84841.1"/>
    <property type="molecule type" value="Genomic_DNA"/>
</dbReference>
<evidence type="ECO:0000256" key="6">
    <source>
        <dbReference type="ARBA" id="ARBA00022679"/>
    </source>
</evidence>
<dbReference type="Gene3D" id="3.40.50.970">
    <property type="match status" value="2"/>
</dbReference>
<accession>A0A7V0QQJ4</accession>
<dbReference type="InterPro" id="IPR005475">
    <property type="entry name" value="Transketolase-like_Pyr-bd"/>
</dbReference>
<comment type="cofactor">
    <cofactor evidence="3">
        <name>thiamine diphosphate</name>
        <dbReference type="ChEBI" id="CHEBI:58937"/>
    </cofactor>
</comment>
<dbReference type="GO" id="GO:0019682">
    <property type="term" value="P:glyceraldehyde-3-phosphate metabolic process"/>
    <property type="evidence" value="ECO:0007669"/>
    <property type="project" value="UniProtKB-ARBA"/>
</dbReference>
<evidence type="ECO:0000256" key="2">
    <source>
        <dbReference type="ARBA" id="ARBA00001946"/>
    </source>
</evidence>
<comment type="subunit">
    <text evidence="5">Homodimer.</text>
</comment>
<dbReference type="NCBIfam" id="NF004556">
    <property type="entry name" value="PRK05899.2-2"/>
    <property type="match status" value="1"/>
</dbReference>
<dbReference type="CDD" id="cd07033">
    <property type="entry name" value="TPP_PYR_DXS_TK_like"/>
    <property type="match status" value="1"/>
</dbReference>
<dbReference type="InterPro" id="IPR049557">
    <property type="entry name" value="Transketolase_CS"/>
</dbReference>